<evidence type="ECO:0000256" key="6">
    <source>
        <dbReference type="ARBA" id="ARBA00022786"/>
    </source>
</evidence>
<dbReference type="InterPro" id="IPR050409">
    <property type="entry name" value="E3_ubiq-protein_ligase"/>
</dbReference>
<dbReference type="InterPro" id="IPR000569">
    <property type="entry name" value="HECT_dom"/>
</dbReference>
<accession>A0ABD2QLT9</accession>
<dbReference type="Gene3D" id="3.90.1750.10">
    <property type="entry name" value="Hect, E3 ligase catalytic domains"/>
    <property type="match status" value="1"/>
</dbReference>
<proteinExistence type="predicted"/>
<dbReference type="Gene3D" id="3.30.2160.10">
    <property type="entry name" value="Hect, E3 ligase catalytic domain"/>
    <property type="match status" value="1"/>
</dbReference>
<dbReference type="SMART" id="SM00119">
    <property type="entry name" value="HECTc"/>
    <property type="match status" value="1"/>
</dbReference>
<gene>
    <name evidence="9" type="ORF">Ciccas_001936</name>
</gene>
<dbReference type="PANTHER" id="PTHR11254:SF429">
    <property type="entry name" value="E3 UBIQUITIN-PROTEIN LIGASE SU(DX)"/>
    <property type="match status" value="1"/>
</dbReference>
<dbReference type="AlphaFoldDB" id="A0ABD2QLT9"/>
<evidence type="ECO:0000313" key="9">
    <source>
        <dbReference type="EMBL" id="KAL3319386.1"/>
    </source>
</evidence>
<comment type="caution">
    <text evidence="9">The sequence shown here is derived from an EMBL/GenBank/DDBJ whole genome shotgun (WGS) entry which is preliminary data.</text>
</comment>
<dbReference type="GO" id="GO:0061630">
    <property type="term" value="F:ubiquitin protein ligase activity"/>
    <property type="evidence" value="ECO:0007669"/>
    <property type="project" value="UniProtKB-EC"/>
</dbReference>
<keyword evidence="6 7" id="KW-0833">Ubl conjugation pathway</keyword>
<keyword evidence="4" id="KW-0808">Transferase</keyword>
<sequence length="197" mass="23095">MELYFQVHYEIFDEARDHELKSGGKEIKPNLASLFLEWVCSGYVEKQIKAFKEGFQDILPLNWLDPFDEKELDLLISGTNEIDIDDWEKNTDYRNYTKSSEQIEWFWIWLRSSDQEKRVRFLEFVSGTGRLPAGGFAALEGSRGPQKFCIENSGYETHLPIAHTCFYRLDMPPYSTYERLCEKMNKAVDETEGFGQD</sequence>
<evidence type="ECO:0000256" key="2">
    <source>
        <dbReference type="ARBA" id="ARBA00004906"/>
    </source>
</evidence>
<dbReference type="InterPro" id="IPR035983">
    <property type="entry name" value="Hect_E3_ubiquitin_ligase"/>
</dbReference>
<organism evidence="9 10">
    <name type="scientific">Cichlidogyrus casuarinus</name>
    <dbReference type="NCBI Taxonomy" id="1844966"/>
    <lineage>
        <taxon>Eukaryota</taxon>
        <taxon>Metazoa</taxon>
        <taxon>Spiralia</taxon>
        <taxon>Lophotrochozoa</taxon>
        <taxon>Platyhelminthes</taxon>
        <taxon>Monogenea</taxon>
        <taxon>Monopisthocotylea</taxon>
        <taxon>Dactylogyridea</taxon>
        <taxon>Ancyrocephalidae</taxon>
        <taxon>Cichlidogyrus</taxon>
    </lineage>
</organism>
<evidence type="ECO:0000259" key="8">
    <source>
        <dbReference type="PROSITE" id="PS50237"/>
    </source>
</evidence>
<feature type="active site" description="Glycyl thioester intermediate" evidence="7">
    <location>
        <position position="165"/>
    </location>
</feature>
<dbReference type="FunFam" id="3.30.2410.10:FF:000002">
    <property type="entry name" value="E3 ubiquitin-protein ligase HECW2"/>
    <property type="match status" value="1"/>
</dbReference>
<dbReference type="PANTHER" id="PTHR11254">
    <property type="entry name" value="HECT DOMAIN UBIQUITIN-PROTEIN LIGASE"/>
    <property type="match status" value="1"/>
</dbReference>
<evidence type="ECO:0000313" key="10">
    <source>
        <dbReference type="Proteomes" id="UP001626550"/>
    </source>
</evidence>
<evidence type="ECO:0000256" key="7">
    <source>
        <dbReference type="PROSITE-ProRule" id="PRU00104"/>
    </source>
</evidence>
<dbReference type="EMBL" id="JBJKFK010000140">
    <property type="protein sequence ID" value="KAL3319386.1"/>
    <property type="molecule type" value="Genomic_DNA"/>
</dbReference>
<feature type="domain" description="HECT" evidence="8">
    <location>
        <begin position="1"/>
        <end position="197"/>
    </location>
</feature>
<comment type="catalytic activity">
    <reaction evidence="1">
        <text>S-ubiquitinyl-[E2 ubiquitin-conjugating enzyme]-L-cysteine + [acceptor protein]-L-lysine = [E2 ubiquitin-conjugating enzyme]-L-cysteine + N(6)-ubiquitinyl-[acceptor protein]-L-lysine.</text>
        <dbReference type="EC" id="2.3.2.26"/>
    </reaction>
</comment>
<reference evidence="9 10" key="1">
    <citation type="submission" date="2024-11" db="EMBL/GenBank/DDBJ databases">
        <title>Adaptive evolution of stress response genes in parasites aligns with host niche diversity.</title>
        <authorList>
            <person name="Hahn C."/>
            <person name="Resl P."/>
        </authorList>
    </citation>
    <scope>NUCLEOTIDE SEQUENCE [LARGE SCALE GENOMIC DNA]</scope>
    <source>
        <strain evidence="9">EGGRZ-B1_66</strain>
        <tissue evidence="9">Body</tissue>
    </source>
</reference>
<dbReference type="SUPFAM" id="SSF56204">
    <property type="entry name" value="Hect, E3 ligase catalytic domain"/>
    <property type="match status" value="1"/>
</dbReference>
<keyword evidence="10" id="KW-1185">Reference proteome</keyword>
<comment type="pathway">
    <text evidence="2">Protein modification; protein ubiquitination.</text>
</comment>
<dbReference type="PROSITE" id="PS50237">
    <property type="entry name" value="HECT"/>
    <property type="match status" value="1"/>
</dbReference>
<dbReference type="EC" id="2.3.2.26" evidence="3"/>
<dbReference type="Gene3D" id="3.30.2410.10">
    <property type="entry name" value="Hect, E3 ligase catalytic domain"/>
    <property type="match status" value="1"/>
</dbReference>
<name>A0ABD2QLT9_9PLAT</name>
<keyword evidence="5" id="KW-0677">Repeat</keyword>
<evidence type="ECO:0000256" key="3">
    <source>
        <dbReference type="ARBA" id="ARBA00012485"/>
    </source>
</evidence>
<evidence type="ECO:0000256" key="4">
    <source>
        <dbReference type="ARBA" id="ARBA00022679"/>
    </source>
</evidence>
<protein>
    <recommendedName>
        <fullName evidence="3">HECT-type E3 ubiquitin transferase</fullName>
        <ecNumber evidence="3">2.3.2.26</ecNumber>
    </recommendedName>
</protein>
<evidence type="ECO:0000256" key="5">
    <source>
        <dbReference type="ARBA" id="ARBA00022737"/>
    </source>
</evidence>
<evidence type="ECO:0000256" key="1">
    <source>
        <dbReference type="ARBA" id="ARBA00000885"/>
    </source>
</evidence>
<dbReference type="Pfam" id="PF00632">
    <property type="entry name" value="HECT"/>
    <property type="match status" value="1"/>
</dbReference>
<dbReference type="Proteomes" id="UP001626550">
    <property type="component" value="Unassembled WGS sequence"/>
</dbReference>